<name>M5AIB7_LEVBR</name>
<organism evidence="3 4">
    <name type="scientific">Levilactobacillus brevis KB290</name>
    <dbReference type="NCBI Taxonomy" id="1001583"/>
    <lineage>
        <taxon>Bacteria</taxon>
        <taxon>Bacillati</taxon>
        <taxon>Bacillota</taxon>
        <taxon>Bacilli</taxon>
        <taxon>Lactobacillales</taxon>
        <taxon>Lactobacillaceae</taxon>
        <taxon>Levilactobacillus</taxon>
    </lineage>
</organism>
<dbReference type="PATRIC" id="fig|1001583.3.peg.2454"/>
<geneLocation type="plasmid" evidence="3 4">
    <name>pKB290-3</name>
</geneLocation>
<dbReference type="GO" id="GO:0008610">
    <property type="term" value="P:lipid biosynthetic process"/>
    <property type="evidence" value="ECO:0007669"/>
    <property type="project" value="TreeGrafter"/>
</dbReference>
<dbReference type="EMBL" id="AP012170">
    <property type="protein sequence ID" value="BAN08112.1"/>
    <property type="molecule type" value="Genomic_DNA"/>
</dbReference>
<dbReference type="Gene3D" id="3.40.50.1820">
    <property type="entry name" value="alpha/beta hydrolase"/>
    <property type="match status" value="1"/>
</dbReference>
<evidence type="ECO:0000256" key="1">
    <source>
        <dbReference type="ARBA" id="ARBA00007169"/>
    </source>
</evidence>
<dbReference type="PANTHER" id="PTHR11487">
    <property type="entry name" value="THIOESTERASE"/>
    <property type="match status" value="1"/>
</dbReference>
<dbReference type="HOGENOM" id="CLU_070456_1_1_9"/>
<dbReference type="InterPro" id="IPR029058">
    <property type="entry name" value="AB_hydrolase_fold"/>
</dbReference>
<dbReference type="InterPro" id="IPR012223">
    <property type="entry name" value="TEII"/>
</dbReference>
<dbReference type="Pfam" id="PF00975">
    <property type="entry name" value="Thioesterase"/>
    <property type="match status" value="1"/>
</dbReference>
<comment type="similarity">
    <text evidence="1">Belongs to the thioesterase family.</text>
</comment>
<dbReference type="RefSeq" id="WP_015474736.1">
    <property type="nucleotide sequence ID" value="NC_020826.1"/>
</dbReference>
<gene>
    <name evidence="3" type="ORF">LVISKB_P3-0015</name>
</gene>
<dbReference type="InterPro" id="IPR001031">
    <property type="entry name" value="Thioesterase"/>
</dbReference>
<dbReference type="KEGG" id="lbk:LVISKB_P3-0015"/>
<keyword evidence="3" id="KW-0614">Plasmid</keyword>
<sequence>MKSDINLYCIPHAGGLASFYNIWIPYFKNTSINIYPLEMKGHGSRFNENDYLSIEEAASDTFKQIMTIQKSTGNHNYAILGHSMGSYIELEFLKIIEQLQMKEPIACFMSGKGAPSAVDEIHISQLSDQQFIDQIGTLGEISDELLKYPDLLSIFTSTIKDDYRAVEHYDHSKKISLSEKHVFVLNGIDDVYATALNKEAWQGYFDAPITIKDFPGGHFFIKDSVATVTGYILNNLEELHETV</sequence>
<evidence type="ECO:0000313" key="3">
    <source>
        <dbReference type="EMBL" id="BAN08112.1"/>
    </source>
</evidence>
<reference evidence="3 4" key="1">
    <citation type="journal article" date="2013" name="PLoS ONE">
        <title>Genomic Analysis by Deep Sequencing of the Probiotic Lactobacillus brevis KB290 Harboring Nine Plasmids Reveals Genomic Stability.</title>
        <authorList>
            <person name="Fukao M."/>
            <person name="Oshima K."/>
            <person name="Morita H."/>
            <person name="Toh H."/>
            <person name="Suda W."/>
            <person name="Kim S.W."/>
            <person name="Suzuki S."/>
            <person name="Yakabe T."/>
            <person name="Hattori M."/>
            <person name="Yajima N."/>
        </authorList>
    </citation>
    <scope>NUCLEOTIDE SEQUENCE [LARGE SCALE GENOMIC DNA]</scope>
    <source>
        <strain evidence="3 4">KB290</strain>
        <plasmid evidence="3">pKB290-3</plasmid>
    </source>
</reference>
<protein>
    <submittedName>
        <fullName evidence="3">Putative NRPS-encoding gene, nrsA</fullName>
    </submittedName>
</protein>
<evidence type="ECO:0000313" key="4">
    <source>
        <dbReference type="Proteomes" id="UP000012042"/>
    </source>
</evidence>
<dbReference type="AlphaFoldDB" id="M5AIB7"/>
<feature type="domain" description="Thioesterase" evidence="2">
    <location>
        <begin position="7"/>
        <end position="224"/>
    </location>
</feature>
<dbReference type="PANTHER" id="PTHR11487:SF0">
    <property type="entry name" value="S-ACYL FATTY ACID SYNTHASE THIOESTERASE, MEDIUM CHAIN"/>
    <property type="match status" value="1"/>
</dbReference>
<proteinExistence type="inferred from homology"/>
<dbReference type="SUPFAM" id="SSF53474">
    <property type="entry name" value="alpha/beta-Hydrolases"/>
    <property type="match status" value="1"/>
</dbReference>
<accession>M5AIB7</accession>
<evidence type="ECO:0000259" key="2">
    <source>
        <dbReference type="Pfam" id="PF00975"/>
    </source>
</evidence>
<dbReference type="Proteomes" id="UP000012042">
    <property type="component" value="Plasmid pKB290-3"/>
</dbReference>